<dbReference type="PANTHER" id="PTHR14234">
    <property type="entry name" value="RIM BINDING PROTEIN-RELATED"/>
    <property type="match status" value="1"/>
</dbReference>
<sequence length="828" mass="92504">MPPKVEVVFDEGYIVPLYSGSRKSITGAGLAVKGEDSAEDSAEEVSDIEEVTQDVGSTSVDQPMVSDAVESSMDQTRQSPALSNMPAQIGQLVETKDVARLKQTVADLERRLKSRDTEIRMLRNQLREIEKESSLSGDVYTLRTKLKAMQQEVEAGQKKISTLRNDIMSRDKNLTNRQKEIVELRLELKKYTDGDKDREEIGKEPAAVSTVLSPGSRQRTLQMCTSPGRQTTIEQEPTQLYKSMIESKDSHIQDLTKRLEEKTAAVTRLERELTDVKIAIPSPNEPNSSKMKYLDDRYTEAATKCYNMKLERDEWKRKYDELQKEHSKCHAAEDNKCARCKLMKQEIRRLQRELQHYKKKLIKKDQKAQSADHLTGDSVSELISQATGDEITSLSEDTKALSSTNSKLPRRYRRKDKDSPISSSSKPSPERPHSLSDHKFVARVYEVISDYNPQYFSTSGRSSLEVSLIQGQEVKVLEQADDKGYCRAVVNGKIKLVPMKYLQISDNSPTRTASAADIPGTAAVGSSTANLKTRIHPQPFTSNRHYQSAEGNIRPVRDSLSQTFPSSRPAAIHRARSASPMRLNTSAPSALPTQSTVSNGHITKSSVEPKLLRKPRAPVDLSVEIVAGRKLYVEWKYISFLDYSARSNGTTVTGFRVFLNGNGAMDINSPYNTVATLDLTKTQMTELHTVSVQALGVKNTNSALTHVAISPYIEKSKALTEGPSMSRPSTLPHSSSSSTKKRLFMAYYDYDPIKQGPYSKGYKSSCDEELSMKTGDFVVVYGEPQANGFCMAEINGRTGYVPESFIRQVPAENAKRFGLFDNDCYLNK</sequence>
<feature type="region of interest" description="Disordered" evidence="5">
    <location>
        <begin position="579"/>
        <end position="604"/>
    </location>
</feature>
<keyword evidence="1 3" id="KW-0728">SH3 domain</keyword>
<keyword evidence="8" id="KW-1185">Reference proteome</keyword>
<dbReference type="Gene3D" id="2.60.40.10">
    <property type="entry name" value="Immunoglobulins"/>
    <property type="match status" value="1"/>
</dbReference>
<evidence type="ECO:0000313" key="7">
    <source>
        <dbReference type="EMBL" id="KAF6020233.1"/>
    </source>
</evidence>
<dbReference type="Gene3D" id="1.10.287.1490">
    <property type="match status" value="1"/>
</dbReference>
<dbReference type="OrthoDB" id="4158657at2759"/>
<comment type="caution">
    <text evidence="7">The sequence shown here is derived from an EMBL/GenBank/DDBJ whole genome shotgun (WGS) entry which is preliminary data.</text>
</comment>
<keyword evidence="2" id="KW-0677">Repeat</keyword>
<feature type="coiled-coil region" evidence="4">
    <location>
        <begin position="252"/>
        <end position="279"/>
    </location>
</feature>
<proteinExistence type="predicted"/>
<dbReference type="InterPro" id="IPR040325">
    <property type="entry name" value="RIMBP1/2/3"/>
</dbReference>
<protein>
    <recommendedName>
        <fullName evidence="6">SH3 domain-containing protein</fullName>
    </recommendedName>
</protein>
<feature type="compositionally biased region" description="Acidic residues" evidence="5">
    <location>
        <begin position="37"/>
        <end position="52"/>
    </location>
</feature>
<dbReference type="InterPro" id="IPR057884">
    <property type="entry name" value="FN3_RIM-BP1/2/3"/>
</dbReference>
<dbReference type="PROSITE" id="PS50002">
    <property type="entry name" value="SH3"/>
    <property type="match status" value="2"/>
</dbReference>
<dbReference type="SMART" id="SM00326">
    <property type="entry name" value="SH3"/>
    <property type="match status" value="2"/>
</dbReference>
<evidence type="ECO:0000256" key="3">
    <source>
        <dbReference type="PROSITE-ProRule" id="PRU00192"/>
    </source>
</evidence>
<dbReference type="Pfam" id="PF14604">
    <property type="entry name" value="SH3_9"/>
    <property type="match status" value="1"/>
</dbReference>
<dbReference type="AlphaFoldDB" id="A0A7J7J2C0"/>
<dbReference type="InterPro" id="IPR036028">
    <property type="entry name" value="SH3-like_dom_sf"/>
</dbReference>
<evidence type="ECO:0000256" key="2">
    <source>
        <dbReference type="ARBA" id="ARBA00022737"/>
    </source>
</evidence>
<feature type="coiled-coil region" evidence="4">
    <location>
        <begin position="305"/>
        <end position="367"/>
    </location>
</feature>
<feature type="domain" description="SH3" evidence="6">
    <location>
        <begin position="739"/>
        <end position="811"/>
    </location>
</feature>
<evidence type="ECO:0000256" key="1">
    <source>
        <dbReference type="ARBA" id="ARBA00022443"/>
    </source>
</evidence>
<name>A0A7J7J2C0_BUGNE</name>
<organism evidence="7 8">
    <name type="scientific">Bugula neritina</name>
    <name type="common">Brown bryozoan</name>
    <name type="synonym">Sertularia neritina</name>
    <dbReference type="NCBI Taxonomy" id="10212"/>
    <lineage>
        <taxon>Eukaryota</taxon>
        <taxon>Metazoa</taxon>
        <taxon>Spiralia</taxon>
        <taxon>Lophotrochozoa</taxon>
        <taxon>Bryozoa</taxon>
        <taxon>Gymnolaemata</taxon>
        <taxon>Cheilostomatida</taxon>
        <taxon>Flustrina</taxon>
        <taxon>Buguloidea</taxon>
        <taxon>Bugulidae</taxon>
        <taxon>Bugula</taxon>
    </lineage>
</organism>
<dbReference type="EMBL" id="VXIV02003185">
    <property type="protein sequence ID" value="KAF6020233.1"/>
    <property type="molecule type" value="Genomic_DNA"/>
</dbReference>
<feature type="region of interest" description="Disordered" evidence="5">
    <location>
        <begin position="394"/>
        <end position="435"/>
    </location>
</feature>
<dbReference type="Proteomes" id="UP000593567">
    <property type="component" value="Unassembled WGS sequence"/>
</dbReference>
<evidence type="ECO:0000256" key="5">
    <source>
        <dbReference type="SAM" id="MobiDB-lite"/>
    </source>
</evidence>
<dbReference type="InterPro" id="IPR001452">
    <property type="entry name" value="SH3_domain"/>
</dbReference>
<gene>
    <name evidence="7" type="ORF">EB796_021474</name>
</gene>
<dbReference type="Pfam" id="PF25523">
    <property type="entry name" value="Ig_RIMBP2"/>
    <property type="match status" value="1"/>
</dbReference>
<feature type="compositionally biased region" description="Polar residues" evidence="5">
    <location>
        <begin position="582"/>
        <end position="604"/>
    </location>
</feature>
<evidence type="ECO:0000313" key="8">
    <source>
        <dbReference type="Proteomes" id="UP000593567"/>
    </source>
</evidence>
<feature type="region of interest" description="Disordered" evidence="5">
    <location>
        <begin position="35"/>
        <end position="62"/>
    </location>
</feature>
<feature type="domain" description="SH3" evidence="6">
    <location>
        <begin position="440"/>
        <end position="507"/>
    </location>
</feature>
<feature type="coiled-coil region" evidence="4">
    <location>
        <begin position="98"/>
        <end position="166"/>
    </location>
</feature>
<dbReference type="GO" id="GO:0045202">
    <property type="term" value="C:synapse"/>
    <property type="evidence" value="ECO:0007669"/>
    <property type="project" value="GOC"/>
</dbReference>
<dbReference type="SUPFAM" id="SSF50044">
    <property type="entry name" value="SH3-domain"/>
    <property type="match status" value="2"/>
</dbReference>
<accession>A0A7J7J2C0</accession>
<feature type="compositionally biased region" description="Polar residues" evidence="5">
    <location>
        <begin position="394"/>
        <end position="407"/>
    </location>
</feature>
<dbReference type="GO" id="GO:0007274">
    <property type="term" value="P:neuromuscular synaptic transmission"/>
    <property type="evidence" value="ECO:0007669"/>
    <property type="project" value="TreeGrafter"/>
</dbReference>
<reference evidence="7" key="1">
    <citation type="submission" date="2020-06" db="EMBL/GenBank/DDBJ databases">
        <title>Draft genome of Bugula neritina, a colonial animal packing powerful symbionts and potential medicines.</title>
        <authorList>
            <person name="Rayko M."/>
        </authorList>
    </citation>
    <scope>NUCLEOTIDE SEQUENCE [LARGE SCALE GENOMIC DNA]</scope>
    <source>
        <strain evidence="7">Kwan_BN1</strain>
    </source>
</reference>
<dbReference type="PANTHER" id="PTHR14234:SF19">
    <property type="entry name" value="RIM-BINDING PROTEIN, ISOFORM F"/>
    <property type="match status" value="1"/>
</dbReference>
<dbReference type="Gene3D" id="2.30.30.40">
    <property type="entry name" value="SH3 Domains"/>
    <property type="match status" value="2"/>
</dbReference>
<dbReference type="InterPro" id="IPR013783">
    <property type="entry name" value="Ig-like_fold"/>
</dbReference>
<evidence type="ECO:0000256" key="4">
    <source>
        <dbReference type="SAM" id="Coils"/>
    </source>
</evidence>
<keyword evidence="4" id="KW-0175">Coiled coil</keyword>
<evidence type="ECO:0000259" key="6">
    <source>
        <dbReference type="PROSITE" id="PS50002"/>
    </source>
</evidence>